<sequence>MNPMICAACGEWADAPRVDGSGDAAFLVCDRCGHREPFRRLPVFALTGPSGTGKSTVCRRLGPLLGDRAVVLEQDVLWVGALRDPEDDFGAFRRTWLRLLAMLNQSGRPAVLCGTVAPPQFERRPERALFGDVHYLALVAEDDVLRARLSARPAWREWHDERRVADMLAFNAWIKANADSTDAPMRLLDTSSAKVDETTAAVAKWVLDLL</sequence>
<dbReference type="InterPro" id="IPR027417">
    <property type="entry name" value="P-loop_NTPase"/>
</dbReference>
<dbReference type="EMBL" id="AYXG01000240">
    <property type="protein sequence ID" value="EWC58521.1"/>
    <property type="molecule type" value="Genomic_DNA"/>
</dbReference>
<dbReference type="Pfam" id="PF13238">
    <property type="entry name" value="AAA_18"/>
    <property type="match status" value="1"/>
</dbReference>
<dbReference type="STRING" id="909613.UO65_6201"/>
<evidence type="ECO:0000313" key="1">
    <source>
        <dbReference type="EMBL" id="EWC58521.1"/>
    </source>
</evidence>
<evidence type="ECO:0000313" key="2">
    <source>
        <dbReference type="Proteomes" id="UP000019277"/>
    </source>
</evidence>
<gene>
    <name evidence="1" type="ORF">UO65_6201</name>
</gene>
<dbReference type="eggNOG" id="COG1936">
    <property type="taxonomic scope" value="Bacteria"/>
</dbReference>
<comment type="caution">
    <text evidence="1">The sequence shown here is derived from an EMBL/GenBank/DDBJ whole genome shotgun (WGS) entry which is preliminary data.</text>
</comment>
<evidence type="ECO:0008006" key="3">
    <source>
        <dbReference type="Google" id="ProtNLM"/>
    </source>
</evidence>
<name>W7IPQ6_9PSEU</name>
<dbReference type="Gene3D" id="3.40.50.300">
    <property type="entry name" value="P-loop containing nucleotide triphosphate hydrolases"/>
    <property type="match status" value="1"/>
</dbReference>
<organism evidence="1 2">
    <name type="scientific">Actinokineospora spheciospongiae</name>
    <dbReference type="NCBI Taxonomy" id="909613"/>
    <lineage>
        <taxon>Bacteria</taxon>
        <taxon>Bacillati</taxon>
        <taxon>Actinomycetota</taxon>
        <taxon>Actinomycetes</taxon>
        <taxon>Pseudonocardiales</taxon>
        <taxon>Pseudonocardiaceae</taxon>
        <taxon>Actinokineospora</taxon>
    </lineage>
</organism>
<dbReference type="Proteomes" id="UP000019277">
    <property type="component" value="Unassembled WGS sequence"/>
</dbReference>
<keyword evidence="2" id="KW-1185">Reference proteome</keyword>
<proteinExistence type="predicted"/>
<protein>
    <recommendedName>
        <fullName evidence="3">Broad-specificity NMP kinase</fullName>
    </recommendedName>
</protein>
<dbReference type="PATRIC" id="fig|909613.9.peg.6198"/>
<dbReference type="AlphaFoldDB" id="W7IPQ6"/>
<dbReference type="SUPFAM" id="SSF52540">
    <property type="entry name" value="P-loop containing nucleoside triphosphate hydrolases"/>
    <property type="match status" value="1"/>
</dbReference>
<accession>W7IPQ6</accession>
<reference evidence="1 2" key="1">
    <citation type="journal article" date="2014" name="Genome Announc.">
        <title>Draft Genome Sequence of the Antitrypanosomally Active Sponge-Associated Bacterium Actinokineospora sp. Strain EG49.</title>
        <authorList>
            <person name="Harjes J."/>
            <person name="Ryu T."/>
            <person name="Abdelmohsen U.R."/>
            <person name="Moitinho-Silva L."/>
            <person name="Horn H."/>
            <person name="Ravasi T."/>
            <person name="Hentschel U."/>
        </authorList>
    </citation>
    <scope>NUCLEOTIDE SEQUENCE [LARGE SCALE GENOMIC DNA]</scope>
    <source>
        <strain evidence="1 2">EG49</strain>
    </source>
</reference>